<name>A0ABX8ML98_9PSED</name>
<reference evidence="1" key="1">
    <citation type="submission" date="2021-06" db="EMBL/GenBank/DDBJ databases">
        <title>Updating the genus Pseudomonas: Description of 43 new species and partition of the Pseudomonas putida group.</title>
        <authorList>
            <person name="Girard L."/>
            <person name="Lood C."/>
            <person name="Vandamme P."/>
            <person name="Rokni-Zadeh H."/>
            <person name="van Noort V."/>
            <person name="Hofte M."/>
            <person name="Lavigne R."/>
            <person name="De Mot R."/>
        </authorList>
    </citation>
    <scope>NUCLEOTIDE SEQUENCE</scope>
    <source>
        <strain evidence="1">CMR12a</strain>
    </source>
</reference>
<accession>A0ABX8ML98</accession>
<gene>
    <name evidence="1" type="ORF">KSS89_22500</name>
</gene>
<sequence length="81" mass="8619">MYDLKNLVIVDKSHGLTVLQVTADLVAGALEELLANCVASASITQKLDYSILSLYQDKLEAAMGNMNLPALPMGSAPEGLR</sequence>
<proteinExistence type="predicted"/>
<evidence type="ECO:0008006" key="3">
    <source>
        <dbReference type="Google" id="ProtNLM"/>
    </source>
</evidence>
<evidence type="ECO:0000313" key="1">
    <source>
        <dbReference type="EMBL" id="QXH38994.1"/>
    </source>
</evidence>
<dbReference type="Proteomes" id="UP000693952">
    <property type="component" value="Chromosome"/>
</dbReference>
<keyword evidence="2" id="KW-1185">Reference proteome</keyword>
<evidence type="ECO:0000313" key="2">
    <source>
        <dbReference type="Proteomes" id="UP000693952"/>
    </source>
</evidence>
<organism evidence="1 2">
    <name type="scientific">Pseudomonas sessilinigenes</name>
    <dbReference type="NCBI Taxonomy" id="658629"/>
    <lineage>
        <taxon>Bacteria</taxon>
        <taxon>Pseudomonadati</taxon>
        <taxon>Pseudomonadota</taxon>
        <taxon>Gammaproteobacteria</taxon>
        <taxon>Pseudomonadales</taxon>
        <taxon>Pseudomonadaceae</taxon>
        <taxon>Pseudomonas</taxon>
    </lineage>
</organism>
<dbReference type="EMBL" id="CP077074">
    <property type="protein sequence ID" value="QXH38994.1"/>
    <property type="molecule type" value="Genomic_DNA"/>
</dbReference>
<dbReference type="RefSeq" id="WP_068580675.1">
    <property type="nucleotide sequence ID" value="NZ_CP027706.1"/>
</dbReference>
<protein>
    <recommendedName>
        <fullName evidence="3">DUF3077 domain-containing protein</fullName>
    </recommendedName>
</protein>